<dbReference type="Pfam" id="PF07554">
    <property type="entry name" value="FIVAR"/>
    <property type="match status" value="2"/>
</dbReference>
<dbReference type="PROSITE" id="PS50022">
    <property type="entry name" value="FA58C_3"/>
    <property type="match status" value="1"/>
</dbReference>
<dbReference type="Pfam" id="PF17974">
    <property type="entry name" value="GalBD_like"/>
    <property type="match status" value="1"/>
</dbReference>
<keyword evidence="1" id="KW-0378">Hydrolase</keyword>
<feature type="chain" id="PRO_5038102611" evidence="5">
    <location>
        <begin position="24"/>
        <end position="1898"/>
    </location>
</feature>
<feature type="transmembrane region" description="Helical" evidence="4">
    <location>
        <begin position="1876"/>
        <end position="1894"/>
    </location>
</feature>
<evidence type="ECO:0000256" key="1">
    <source>
        <dbReference type="ARBA" id="ARBA00023295"/>
    </source>
</evidence>
<dbReference type="Pfam" id="PF17451">
    <property type="entry name" value="Glyco_hyd_101C"/>
    <property type="match status" value="1"/>
</dbReference>
<dbReference type="InterPro" id="IPR035364">
    <property type="entry name" value="Beta_sandwich_GH101"/>
</dbReference>
<evidence type="ECO:0000256" key="2">
    <source>
        <dbReference type="SAM" id="Coils"/>
    </source>
</evidence>
<dbReference type="Gene3D" id="2.60.120.260">
    <property type="entry name" value="Galactose-binding domain-like"/>
    <property type="match status" value="3"/>
</dbReference>
<dbReference type="Gene3D" id="2.60.40.1120">
    <property type="entry name" value="Carboxypeptidase-like, regulatory domain"/>
    <property type="match status" value="1"/>
</dbReference>
<accession>A0A921HZV1</accession>
<dbReference type="InterPro" id="IPR049314">
    <property type="entry name" value="GH101_dom-5"/>
</dbReference>
<dbReference type="Pfam" id="PF13620">
    <property type="entry name" value="CarboxypepD_reg"/>
    <property type="match status" value="1"/>
</dbReference>
<dbReference type="GO" id="GO:0033926">
    <property type="term" value="F:endo-alpha-N-acetylgalactosaminidase activity"/>
    <property type="evidence" value="ECO:0007669"/>
    <property type="project" value="InterPro"/>
</dbReference>
<evidence type="ECO:0000256" key="4">
    <source>
        <dbReference type="SAM" id="Phobius"/>
    </source>
</evidence>
<feature type="region of interest" description="Disordered" evidence="3">
    <location>
        <begin position="1835"/>
        <end position="1875"/>
    </location>
</feature>
<keyword evidence="4" id="KW-1133">Transmembrane helix</keyword>
<dbReference type="InterPro" id="IPR000421">
    <property type="entry name" value="FA58C"/>
</dbReference>
<dbReference type="Pfam" id="PF12905">
    <property type="entry name" value="Glyco_hydro_101"/>
    <property type="match status" value="1"/>
</dbReference>
<dbReference type="Proteomes" id="UP000769156">
    <property type="component" value="Unassembled WGS sequence"/>
</dbReference>
<feature type="region of interest" description="Disordered" evidence="3">
    <location>
        <begin position="1546"/>
        <end position="1565"/>
    </location>
</feature>
<gene>
    <name evidence="7" type="ORF">K8V82_03975</name>
</gene>
<protein>
    <submittedName>
        <fullName evidence="7">Endo-alpha-N-acetylgalactosaminidase family protein</fullName>
    </submittedName>
</protein>
<dbReference type="SUPFAM" id="SSF49464">
    <property type="entry name" value="Carboxypeptidase regulatory domain-like"/>
    <property type="match status" value="1"/>
</dbReference>
<feature type="domain" description="F5/8 type C" evidence="6">
    <location>
        <begin position="1524"/>
        <end position="1627"/>
    </location>
</feature>
<feature type="coiled-coil region" evidence="2">
    <location>
        <begin position="1444"/>
        <end position="1471"/>
    </location>
</feature>
<dbReference type="InterPro" id="IPR008969">
    <property type="entry name" value="CarboxyPept-like_regulatory"/>
</dbReference>
<dbReference type="Pfam" id="PF00754">
    <property type="entry name" value="F5_F8_type_C"/>
    <property type="match status" value="1"/>
</dbReference>
<evidence type="ECO:0000259" key="6">
    <source>
        <dbReference type="PROSITE" id="PS50022"/>
    </source>
</evidence>
<dbReference type="InterPro" id="IPR013780">
    <property type="entry name" value="Glyco_hydro_b"/>
</dbReference>
<keyword evidence="2" id="KW-0175">Coiled coil</keyword>
<dbReference type="Gene3D" id="3.20.20.80">
    <property type="entry name" value="Glycosidases"/>
    <property type="match status" value="1"/>
</dbReference>
<keyword evidence="4" id="KW-0472">Membrane</keyword>
<name>A0A921HZV1_9FIRM</name>
<dbReference type="InterPro" id="IPR008979">
    <property type="entry name" value="Galactose-bd-like_sf"/>
</dbReference>
<evidence type="ECO:0000313" key="8">
    <source>
        <dbReference type="Proteomes" id="UP000769156"/>
    </source>
</evidence>
<feature type="signal peptide" evidence="5">
    <location>
        <begin position="1"/>
        <end position="23"/>
    </location>
</feature>
<dbReference type="Pfam" id="PF17995">
    <property type="entry name" value="GH101_N"/>
    <property type="match status" value="1"/>
</dbReference>
<keyword evidence="5" id="KW-0732">Signal</keyword>
<dbReference type="Pfam" id="PF21466">
    <property type="entry name" value="GH101_dom-5"/>
    <property type="match status" value="1"/>
</dbReference>
<feature type="region of interest" description="Disordered" evidence="3">
    <location>
        <begin position="945"/>
        <end position="971"/>
    </location>
</feature>
<dbReference type="InterPro" id="IPR040502">
    <property type="entry name" value="GH101_dom-6"/>
</dbReference>
<dbReference type="Gene3D" id="1.20.1270.70">
    <property type="entry name" value="Designed single chain three-helix bundle"/>
    <property type="match status" value="2"/>
</dbReference>
<keyword evidence="1" id="KW-0326">Glycosidase</keyword>
<dbReference type="CDD" id="cd14244">
    <property type="entry name" value="GH_101_like"/>
    <property type="match status" value="1"/>
</dbReference>
<reference evidence="7" key="1">
    <citation type="journal article" date="2021" name="PeerJ">
        <title>Extensive microbial diversity within the chicken gut microbiome revealed by metagenomics and culture.</title>
        <authorList>
            <person name="Gilroy R."/>
            <person name="Ravi A."/>
            <person name="Getino M."/>
            <person name="Pursley I."/>
            <person name="Horton D.L."/>
            <person name="Alikhan N.F."/>
            <person name="Baker D."/>
            <person name="Gharbi K."/>
            <person name="Hall N."/>
            <person name="Watson M."/>
            <person name="Adriaenssens E.M."/>
            <person name="Foster-Nyarko E."/>
            <person name="Jarju S."/>
            <person name="Secka A."/>
            <person name="Antonio M."/>
            <person name="Oren A."/>
            <person name="Chaudhuri R.R."/>
            <person name="La Ragione R."/>
            <person name="Hildebrand F."/>
            <person name="Pallen M.J."/>
        </authorList>
    </citation>
    <scope>NUCLEOTIDE SEQUENCE</scope>
    <source>
        <strain evidence="7">ChiSjej5B23-16112</strain>
    </source>
</reference>
<evidence type="ECO:0000256" key="5">
    <source>
        <dbReference type="SAM" id="SignalP"/>
    </source>
</evidence>
<dbReference type="InterPro" id="IPR040633">
    <property type="entry name" value="Gal_mutarotas_3"/>
</dbReference>
<dbReference type="Gene3D" id="2.70.98.10">
    <property type="match status" value="1"/>
</dbReference>
<evidence type="ECO:0000256" key="3">
    <source>
        <dbReference type="SAM" id="MobiDB-lite"/>
    </source>
</evidence>
<sequence>MKKRRLKLLSLFLAASLAVPASAGSMQLFTGASIEAKAAQQGGSEVSLPVYLEDGVNDAWGQDKNSVVGTDAVCQVEDGWLHLKSGTGNGNNPGTQPAIFVHPGTFNFNADGYFEFTLKSNNVNSGQEDSDRFGVYLGYNTDANGMYVGYDNGGWFWQKYTAGNGDWFQGGRHAAPAQGTEMQVRIEWTEDHKMTLKLDGQTVFDGEDFSGITGTMGETIAIKGGSWNTAVTDVLLKDIHYTGQKEAETYSVTGMVQDQEGNPVQGCTVTIDRTSAVTDESGHYEVELPDGTYDVTAVKEGYMAGAGTVTVNGGAAEVQPIVLAPESEVETETISSEQMDVFVAKDFPSVVRYEMKGDMKGKTFYGQTKAIHTLRVNGVDLEVTPENVKTEFSGDKAVYAMTVKDEGNHIDAVITAELTVEGSDLKFDITEIKNNLEGETTENKYGQKVETYPLQTIAIPDHSLISVRTTQEGANLKGAVMSSNTHKSGDEYVEVTDGMEAMSNRDYMYAFVSNAELSAGMWSNSEHEGRVVAAPVNGGSQNTRIYASTEARAGYTTLGLASAEWYYHRNITDSKGETYTVKETEMPKCAVTIAGDMNEDQAVDWQDGAVAFRDIMNNPNKSEEVPELVAWRIAMNFGSQAQNPFLTTLDNVKRVAMHTDGLGQSVLLKGYASEGHDSGHPDYDNIGDRLGGAEDMNTLMEKGAQYGARFGIHVNASEMYPEAKAFSEDLVRRNDTGALSYGWNWLDQGVGIDGLYDLGSGEREKRFDSLKEKVGDNMDFVYVDVWGNLTSSRYEDSWETRKLSKMITDNGWRMTTEWGSGNEYDSTFQHWATDLTYGGYTSKGENSEVMRFLRNHQKDSWVGDYPSYGGVANAPLLGGYNMKDFEGWQGRNDYDAYITNLYTHDLMTKFLQHYQVVDWEDDDPVQMTDNGETYTWTPEKEITLKEDPQKPSGQTDVVKVTRGSTDPNNAAYRDRTVTLNGVVVSQGAVSRGDTGKGGTESYLLPWNWDAQTGEKVSADEEKLYHWNTQGGETTWELQGDWKSLKSVKVYKLTDLGKTEEQTIDVVGGKLTLHAEAQTPYVVCKGEEGNLDITWSEGMHIVDAGFNSGEKGLETHWDKSGEGTAQIAKSQYSNPMMKLDGEVSMTQELTDLEPGKKYAVYVGVDNRSDAKASITVKAGDKVLDTNYTEKSIAKNYVKAYTHSNSSATVDGTSYFQNMYVFFTAPESGKATLTLSREAGEGSTYFDDVRVVESDMDVVEKDKDGTVTGMEQDFENSVQGVYPFVIGAIEGVEDNRTHLSELHAPFTQAGWDVKKMDDVLTKADPDSRWSVKVNGLSGRANLVMQTIPQNFRFEPGRTYKISFDYQSGTDGIYGVVVGNGEVTGGEAVNELPMAMGSNAEETYSFELTGGTGGQSWFGIYSTNKAADLQGTSGSAANFGGYQDFVLDNLKIELVDEKVTADDLKALIAEAEEKYVQSDYQDADWQAFQDVLTDAKVAVNKDKQDDGEIASAYYALKAQMQHMDTAAGTEASDKYDIAADKYTVAAGSAQSDAGGEGPAEFARDGNESTHWHTSWNANAVADGTAWYQFDFTEVQTVNGVRYLPRTGAANANGKLKKVNVMVSKDNGQSWEAAAEGVTLDTATTWQKIDFGADIEGVTNVRVVALETAGQSANESNKYASAAELRVTRPVAPEKTEVDKTGLEESIAQIANLNKDSYTPETWAVLEEKLREAQAVMDDPDATQYDVALAIANLADAVTGLEAVTPPTPETPDKSGLENAVAEAGGLDQGSYTAESWQKYQEALANAQAVLADENAAQADIDAALQALNIAKAGLVKADGEGGQQGGQTDGKPQGGQNGDKKPSSSKKEDAARTGDASEAAPVAGIMAAALAAIAVVLRKRK</sequence>
<dbReference type="InterPro" id="IPR025706">
    <property type="entry name" value="Endoa_GalNAc"/>
</dbReference>
<dbReference type="Gene3D" id="2.60.120.870">
    <property type="match status" value="1"/>
</dbReference>
<dbReference type="Gene3D" id="1.20.1270.90">
    <property type="entry name" value="AF1782-like"/>
    <property type="match status" value="1"/>
</dbReference>
<comment type="caution">
    <text evidence="7">The sequence shown here is derived from an EMBL/GenBank/DDBJ whole genome shotgun (WGS) entry which is preliminary data.</text>
</comment>
<reference evidence="7" key="2">
    <citation type="submission" date="2021-09" db="EMBL/GenBank/DDBJ databases">
        <authorList>
            <person name="Gilroy R."/>
        </authorList>
    </citation>
    <scope>NUCLEOTIDE SEQUENCE</scope>
    <source>
        <strain evidence="7">ChiSjej5B23-16112</strain>
    </source>
</reference>
<dbReference type="GO" id="GO:0030246">
    <property type="term" value="F:carbohydrate binding"/>
    <property type="evidence" value="ECO:0007669"/>
    <property type="project" value="InterPro"/>
</dbReference>
<dbReference type="InterPro" id="IPR040575">
    <property type="entry name" value="GH101_N"/>
</dbReference>
<organism evidence="7 8">
    <name type="scientific">Lachnoclostridium phocaeense</name>
    <dbReference type="NCBI Taxonomy" id="1871021"/>
    <lineage>
        <taxon>Bacteria</taxon>
        <taxon>Bacillati</taxon>
        <taxon>Bacillota</taxon>
        <taxon>Clostridia</taxon>
        <taxon>Lachnospirales</taxon>
        <taxon>Lachnospiraceae</taxon>
    </lineage>
</organism>
<dbReference type="EMBL" id="DYVY01000063">
    <property type="protein sequence ID" value="HJF93931.1"/>
    <property type="molecule type" value="Genomic_DNA"/>
</dbReference>
<feature type="compositionally biased region" description="Gly residues" evidence="3">
    <location>
        <begin position="1837"/>
        <end position="1854"/>
    </location>
</feature>
<dbReference type="Gene3D" id="2.60.40.1180">
    <property type="entry name" value="Golgi alpha-mannosidase II"/>
    <property type="match status" value="1"/>
</dbReference>
<dbReference type="InterPro" id="IPR014718">
    <property type="entry name" value="GH-type_carb-bd"/>
</dbReference>
<evidence type="ECO:0000313" key="7">
    <source>
        <dbReference type="EMBL" id="HJF93931.1"/>
    </source>
</evidence>
<dbReference type="SUPFAM" id="SSF49785">
    <property type="entry name" value="Galactose-binding domain-like"/>
    <property type="match status" value="1"/>
</dbReference>
<feature type="compositionally biased region" description="Basic and acidic residues" evidence="3">
    <location>
        <begin position="1855"/>
        <end position="1869"/>
    </location>
</feature>
<dbReference type="Pfam" id="PF18080">
    <property type="entry name" value="Gal_mutarotas_3"/>
    <property type="match status" value="1"/>
</dbReference>
<keyword evidence="4" id="KW-0812">Transmembrane</keyword>
<proteinExistence type="predicted"/>